<dbReference type="WBParaSite" id="MBELARI_LOCUS18955">
    <property type="protein sequence ID" value="MBELARI_LOCUS18955"/>
    <property type="gene ID" value="MBELARI_LOCUS18955"/>
</dbReference>
<evidence type="ECO:0000313" key="3">
    <source>
        <dbReference type="WBParaSite" id="MBELARI_LOCUS18955"/>
    </source>
</evidence>
<feature type="compositionally biased region" description="Basic and acidic residues" evidence="1">
    <location>
        <begin position="95"/>
        <end position="105"/>
    </location>
</feature>
<feature type="compositionally biased region" description="Pro residues" evidence="1">
    <location>
        <begin position="31"/>
        <end position="40"/>
    </location>
</feature>
<dbReference type="AlphaFoldDB" id="A0AAF3EXP0"/>
<dbReference type="Proteomes" id="UP000887575">
    <property type="component" value="Unassembled WGS sequence"/>
</dbReference>
<keyword evidence="2" id="KW-1185">Reference proteome</keyword>
<reference evidence="3" key="1">
    <citation type="submission" date="2024-02" db="UniProtKB">
        <authorList>
            <consortium name="WormBaseParasite"/>
        </authorList>
    </citation>
    <scope>IDENTIFICATION</scope>
</reference>
<evidence type="ECO:0000256" key="1">
    <source>
        <dbReference type="SAM" id="MobiDB-lite"/>
    </source>
</evidence>
<name>A0AAF3EXP0_9BILA</name>
<protein>
    <submittedName>
        <fullName evidence="3">Uncharacterized protein</fullName>
    </submittedName>
</protein>
<sequence>MLKKPRRRRRGRSPLPAMRWPSAPMTAPPFQKIPPSPLASPAPIARFVDDEPNPIKSLSVGRRIGKTIGKAVRWEQRRHSLGRERRQKSSVFLETESHSAAEIEHSSTSND</sequence>
<evidence type="ECO:0000313" key="2">
    <source>
        <dbReference type="Proteomes" id="UP000887575"/>
    </source>
</evidence>
<feature type="compositionally biased region" description="Basic residues" evidence="1">
    <location>
        <begin position="1"/>
        <end position="12"/>
    </location>
</feature>
<organism evidence="2 3">
    <name type="scientific">Mesorhabditis belari</name>
    <dbReference type="NCBI Taxonomy" id="2138241"/>
    <lineage>
        <taxon>Eukaryota</taxon>
        <taxon>Metazoa</taxon>
        <taxon>Ecdysozoa</taxon>
        <taxon>Nematoda</taxon>
        <taxon>Chromadorea</taxon>
        <taxon>Rhabditida</taxon>
        <taxon>Rhabditina</taxon>
        <taxon>Rhabditomorpha</taxon>
        <taxon>Rhabditoidea</taxon>
        <taxon>Rhabditidae</taxon>
        <taxon>Mesorhabditinae</taxon>
        <taxon>Mesorhabditis</taxon>
    </lineage>
</organism>
<accession>A0AAF3EXP0</accession>
<proteinExistence type="predicted"/>
<feature type="region of interest" description="Disordered" evidence="1">
    <location>
        <begin position="1"/>
        <end position="55"/>
    </location>
</feature>
<feature type="region of interest" description="Disordered" evidence="1">
    <location>
        <begin position="78"/>
        <end position="111"/>
    </location>
</feature>